<keyword evidence="2" id="KW-1185">Reference proteome</keyword>
<gene>
    <name evidence="1" type="ORF">BOW51_04715</name>
</gene>
<evidence type="ECO:0000313" key="2">
    <source>
        <dbReference type="Proteomes" id="UP000190896"/>
    </source>
</evidence>
<reference evidence="1 2" key="1">
    <citation type="submission" date="2016-11" db="EMBL/GenBank/DDBJ databases">
        <title>Mixed transmission modes and dynamic genome evolution in an obligate animal-bacterial symbiosis.</title>
        <authorList>
            <person name="Russell S.L."/>
            <person name="Corbett-Detig R.B."/>
            <person name="Cavanaugh C.M."/>
        </authorList>
    </citation>
    <scope>NUCLEOTIDE SEQUENCE [LARGE SCALE GENOMIC DNA]</scope>
    <source>
        <strain evidence="1">Se-Cadez</strain>
    </source>
</reference>
<evidence type="ECO:0000313" key="1">
    <source>
        <dbReference type="EMBL" id="OOZ36922.1"/>
    </source>
</evidence>
<dbReference type="EMBL" id="MPRJ01000022">
    <property type="protein sequence ID" value="OOZ36922.1"/>
    <property type="molecule type" value="Genomic_DNA"/>
</dbReference>
<dbReference type="AlphaFoldDB" id="A0A1T2KVT4"/>
<accession>A0A1T2KVT4</accession>
<sequence>MPHHLDSGDRVLLAMATPSRRLARNMAIHSNMINMVPRVVGEDMVTQVSRPTIQATVVRPREQHPASRAAIPRDMLQATPKPLHLRVTTQARVTGNHHLAAIRISPRGFSNPAVFPVLA</sequence>
<comment type="caution">
    <text evidence="1">The sequence shown here is derived from an EMBL/GenBank/DDBJ whole genome shotgun (WGS) entry which is preliminary data.</text>
</comment>
<name>A0A1T2KVT4_9GAMM</name>
<dbReference type="Proteomes" id="UP000190896">
    <property type="component" value="Unassembled WGS sequence"/>
</dbReference>
<protein>
    <submittedName>
        <fullName evidence="1">Uncharacterized protein</fullName>
    </submittedName>
</protein>
<organism evidence="1 2">
    <name type="scientific">Solemya velesiana gill symbiont</name>
    <dbReference type="NCBI Taxonomy" id="1918948"/>
    <lineage>
        <taxon>Bacteria</taxon>
        <taxon>Pseudomonadati</taxon>
        <taxon>Pseudomonadota</taxon>
        <taxon>Gammaproteobacteria</taxon>
        <taxon>sulfur-oxidizing symbionts</taxon>
    </lineage>
</organism>
<proteinExistence type="predicted"/>